<reference evidence="1 2" key="1">
    <citation type="submission" date="2016-11" db="EMBL/GenBank/DDBJ databases">
        <title>Complete genome sequencing of Virgibacillus halodenitrificans PDB-F2.</title>
        <authorList>
            <person name="Sun Z."/>
            <person name="Zhou Y."/>
            <person name="Li H."/>
        </authorList>
    </citation>
    <scope>NUCLEOTIDE SEQUENCE [LARGE SCALE GENOMIC DNA]</scope>
    <source>
        <strain evidence="1 2">PDB-F2</strain>
        <plasmid evidence="1 2">unnamed1</plasmid>
    </source>
</reference>
<accession>A0AAC9J4M7</accession>
<protein>
    <submittedName>
        <fullName evidence="1">Uncharacterized protein</fullName>
    </submittedName>
</protein>
<dbReference type="GeneID" id="71516484"/>
<evidence type="ECO:0000313" key="1">
    <source>
        <dbReference type="EMBL" id="APC50352.1"/>
    </source>
</evidence>
<dbReference type="KEGG" id="vhl:BME96_18900"/>
<sequence length="103" mass="12158">MDIKVSNVDPLFIREIDKKTKDISTRIGRKFSRNEYIKMLIQNDAELRLTEIKEQKFDEVVKNLMVAVERQEKTLQEFINSNSRLFHLMASGENIIDKVDEID</sequence>
<dbReference type="EMBL" id="CP017963">
    <property type="protein sequence ID" value="APC50352.1"/>
    <property type="molecule type" value="Genomic_DNA"/>
</dbReference>
<name>A0AAC9J4M7_VIRHA</name>
<evidence type="ECO:0000313" key="2">
    <source>
        <dbReference type="Proteomes" id="UP000182945"/>
    </source>
</evidence>
<dbReference type="AlphaFoldDB" id="A0AAC9J4M7"/>
<keyword evidence="1" id="KW-0614">Plasmid</keyword>
<organism evidence="1 2">
    <name type="scientific">Virgibacillus halodenitrificans</name>
    <name type="common">Bacillus halodenitrificans</name>
    <dbReference type="NCBI Taxonomy" id="1482"/>
    <lineage>
        <taxon>Bacteria</taxon>
        <taxon>Bacillati</taxon>
        <taxon>Bacillota</taxon>
        <taxon>Bacilli</taxon>
        <taxon>Bacillales</taxon>
        <taxon>Bacillaceae</taxon>
        <taxon>Virgibacillus</taxon>
    </lineage>
</organism>
<geneLocation type="plasmid" evidence="1 2">
    <name>unnamed1</name>
</geneLocation>
<gene>
    <name evidence="1" type="ORF">BME96_18900</name>
</gene>
<proteinExistence type="predicted"/>
<dbReference type="Proteomes" id="UP000182945">
    <property type="component" value="Plasmid unnamed1"/>
</dbReference>
<dbReference type="RefSeq" id="WP_071650072.1">
    <property type="nucleotide sequence ID" value="NZ_CP017963.1"/>
</dbReference>